<organism evidence="2 3">
    <name type="scientific">Microbacterium enclense</name>
    <dbReference type="NCBI Taxonomy" id="993073"/>
    <lineage>
        <taxon>Bacteria</taxon>
        <taxon>Bacillati</taxon>
        <taxon>Actinomycetota</taxon>
        <taxon>Actinomycetes</taxon>
        <taxon>Micrococcales</taxon>
        <taxon>Microbacteriaceae</taxon>
        <taxon>Microbacterium</taxon>
    </lineage>
</organism>
<feature type="transmembrane region" description="Helical" evidence="1">
    <location>
        <begin position="39"/>
        <end position="62"/>
    </location>
</feature>
<dbReference type="Proteomes" id="UP000183203">
    <property type="component" value="Unassembled WGS sequence"/>
</dbReference>
<sequence length="147" mass="15227">MVATVQLLIAAAMLAAVAMPIFVWVLYSPYPERAYEVGAAWNILALFVGGGIVAAAVTSYAARGWVFSRSRDRAPFAAAVAGPVAVLLPALWLLGGVTGVPGLVYVVLISAFATLAFWLIIRRLSRSVPLAGTDVGGAVPEGEAGKD</sequence>
<protein>
    <submittedName>
        <fullName evidence="2">Uncharacterized protein</fullName>
    </submittedName>
</protein>
<evidence type="ECO:0000313" key="3">
    <source>
        <dbReference type="Proteomes" id="UP000183203"/>
    </source>
</evidence>
<dbReference type="RefSeq" id="WP_139168093.1">
    <property type="nucleotide sequence ID" value="NZ_FMYG01000005.1"/>
</dbReference>
<keyword evidence="1" id="KW-1133">Transmembrane helix</keyword>
<evidence type="ECO:0000313" key="2">
    <source>
        <dbReference type="EMBL" id="SDC53809.1"/>
    </source>
</evidence>
<feature type="transmembrane region" description="Helical" evidence="1">
    <location>
        <begin position="74"/>
        <end position="94"/>
    </location>
</feature>
<proteinExistence type="predicted"/>
<evidence type="ECO:0000256" key="1">
    <source>
        <dbReference type="SAM" id="Phobius"/>
    </source>
</evidence>
<feature type="transmembrane region" description="Helical" evidence="1">
    <location>
        <begin position="7"/>
        <end position="27"/>
    </location>
</feature>
<feature type="transmembrane region" description="Helical" evidence="1">
    <location>
        <begin position="100"/>
        <end position="121"/>
    </location>
</feature>
<reference evidence="2 3" key="1">
    <citation type="submission" date="2016-09" db="EMBL/GenBank/DDBJ databases">
        <authorList>
            <person name="Capua I."/>
            <person name="De Benedictis P."/>
            <person name="Joannis T."/>
            <person name="Lombin L.H."/>
            <person name="Cattoli G."/>
        </authorList>
    </citation>
    <scope>NUCLEOTIDE SEQUENCE [LARGE SCALE GENOMIC DNA]</scope>
    <source>
        <strain evidence="2 3">NIO-1002</strain>
    </source>
</reference>
<keyword evidence="1" id="KW-0472">Membrane</keyword>
<dbReference type="STRING" id="993073.AS029_11055"/>
<keyword evidence="1" id="KW-0812">Transmembrane</keyword>
<name>A0A1G6ME93_9MICO</name>
<accession>A0A1G6ME93</accession>
<gene>
    <name evidence="2" type="ORF">SAMN05216418_2482</name>
</gene>
<dbReference type="AlphaFoldDB" id="A0A1G6ME93"/>
<dbReference type="EMBL" id="FMYG01000005">
    <property type="protein sequence ID" value="SDC53809.1"/>
    <property type="molecule type" value="Genomic_DNA"/>
</dbReference>